<evidence type="ECO:0008006" key="2">
    <source>
        <dbReference type="Google" id="ProtNLM"/>
    </source>
</evidence>
<sequence length="41" mass="4798">MYATNEGLRLYERAGFQRYGVEDRRMFLSLKSARVILSTPT</sequence>
<organism evidence="1">
    <name type="scientific">uncultured Armatimonadetes bacterium</name>
    <dbReference type="NCBI Taxonomy" id="157466"/>
    <lineage>
        <taxon>Bacteria</taxon>
        <taxon>Bacillati</taxon>
        <taxon>Armatimonadota</taxon>
        <taxon>environmental samples</taxon>
    </lineage>
</organism>
<accession>A0A6J4HQY5</accession>
<dbReference type="AlphaFoldDB" id="A0A6J4HQY5"/>
<reference evidence="1" key="1">
    <citation type="submission" date="2020-02" db="EMBL/GenBank/DDBJ databases">
        <authorList>
            <person name="Meier V. D."/>
        </authorList>
    </citation>
    <scope>NUCLEOTIDE SEQUENCE</scope>
    <source>
        <strain evidence="1">AVDCRST_MAG63</strain>
    </source>
</reference>
<evidence type="ECO:0000313" key="1">
    <source>
        <dbReference type="EMBL" id="CAA9231638.1"/>
    </source>
</evidence>
<proteinExistence type="predicted"/>
<gene>
    <name evidence="1" type="ORF">AVDCRST_MAG63-991</name>
</gene>
<dbReference type="EMBL" id="CADCTO010000134">
    <property type="protein sequence ID" value="CAA9231638.1"/>
    <property type="molecule type" value="Genomic_DNA"/>
</dbReference>
<name>A0A6J4HQY5_9BACT</name>
<protein>
    <recommendedName>
        <fullName evidence="2">N-acetyltransferase domain-containing protein</fullName>
    </recommendedName>
</protein>